<evidence type="ECO:0000256" key="6">
    <source>
        <dbReference type="ARBA" id="ARBA00023136"/>
    </source>
</evidence>
<dbReference type="AlphaFoldDB" id="A0A7M7H9K1"/>
<dbReference type="OrthoDB" id="10050321at2759"/>
<feature type="transmembrane region" description="Helical" evidence="7">
    <location>
        <begin position="62"/>
        <end position="86"/>
    </location>
</feature>
<proteinExistence type="inferred from homology"/>
<feature type="compositionally biased region" description="Polar residues" evidence="8">
    <location>
        <begin position="227"/>
        <end position="243"/>
    </location>
</feature>
<feature type="region of interest" description="Disordered" evidence="8">
    <location>
        <begin position="227"/>
        <end position="298"/>
    </location>
</feature>
<evidence type="ECO:0000256" key="1">
    <source>
        <dbReference type="ARBA" id="ARBA00004651"/>
    </source>
</evidence>
<accession>A0A7M7H9K1</accession>
<evidence type="ECO:0000256" key="7">
    <source>
        <dbReference type="RuleBase" id="RU368041"/>
    </source>
</evidence>
<feature type="compositionally biased region" description="Polar residues" evidence="8">
    <location>
        <begin position="369"/>
        <end position="382"/>
    </location>
</feature>
<dbReference type="GeneID" id="100117394"/>
<dbReference type="GO" id="GO:0005886">
    <property type="term" value="C:plasma membrane"/>
    <property type="evidence" value="ECO:0007669"/>
    <property type="project" value="UniProtKB-SubCell"/>
</dbReference>
<dbReference type="InParanoid" id="A0A7M7H9K1"/>
<comment type="caution">
    <text evidence="7">Lacks conserved residue(s) required for the propagation of feature annotation.</text>
</comment>
<evidence type="ECO:0000256" key="5">
    <source>
        <dbReference type="ARBA" id="ARBA00022989"/>
    </source>
</evidence>
<comment type="subcellular location">
    <subcellularLocation>
        <location evidence="1 7">Cell membrane</location>
        <topology evidence="1 7">Multi-pass membrane protein</topology>
    </subcellularLocation>
</comment>
<evidence type="ECO:0000313" key="9">
    <source>
        <dbReference type="EnsemblMetazoa" id="XP_008215096"/>
    </source>
</evidence>
<dbReference type="RefSeq" id="XP_008215096.2">
    <property type="nucleotide sequence ID" value="XM_008216874.4"/>
</dbReference>
<sequence length="821" mass="92405">MGFCSKRHFLLTICTLQLITTIERQVFDFLGFMWVPILVNFFNIIFVILGFFGAFQYRPKYIISYCVWNVLWLGWNIFLTCFYLSAGVLDKNSDLLNLGTGSFSWWHVNGPGCKPDHNKTGPDQLDVYRPVRPDRVTGCVLDYEVIEILHSSTQCLLAVMAVIGGICLSRVFMEEDDSFDFVGGGDFGMAGHTPLHPMYVSYSALPPPAYTPNKHSAGSDSYYYPTNTATTSGSHRSSSNTLISPLPPRLPPKTTDAFSNNHQHHQHQHSELPPPLPPSKKVQKPPAPPPGRASMLITAPPDPRARVLENPLNSLNSSLQRQTIDYADYSNPIDQLPTVEPIYHQRRPLDYDTLESHSPNLSFNRQQRYQRNASGARQTPPVTYSPLMRSRQINRAGSGNTGTGSSGRQNRNSYRPRVYADHIREQQPPPLPEPRLRSFHSDPRLSVEEQELNAANAGQRDDQARRRGDGRPLSMFVNNYYSEIISNEHVIVNNIDIEHERKRIRTISNPQNPNCKNHSYVLSTNPARIPKTTTSHLVDKDSWNIPFGAAEQIRKKKKKQPRPLYSIEYSQPEPPVVQDESVSPKPMTPRRVKRRSVISRDGTRRSTNSRRSSVRQSRRKNPVNRIMEHQESLYANTPPIVGNLTNQNVNSLSHGTLNYDRISGHWDRGNPAPPNWQPDTMNLAASSPNIWSGDPNAYPAVISGNLGASTNWESASSTRNLAESWQQPPPQLPVIPSTEIVSPMQWQGQSNPSFQQTSTQSLNGEDLDDLYGNRPASARSSYSNYHGVRATPQVPSRTDIVRQSQRQFVLSGPPAYQDTVI</sequence>
<feature type="compositionally biased region" description="Basic residues" evidence="8">
    <location>
        <begin position="612"/>
        <end position="622"/>
    </location>
</feature>
<evidence type="ECO:0000256" key="2">
    <source>
        <dbReference type="ARBA" id="ARBA00006364"/>
    </source>
</evidence>
<dbReference type="Proteomes" id="UP000002358">
    <property type="component" value="Chromosome 1"/>
</dbReference>
<name>A0A7M7H9K1_NASVI</name>
<evidence type="ECO:0000256" key="4">
    <source>
        <dbReference type="ARBA" id="ARBA00022692"/>
    </source>
</evidence>
<feature type="compositionally biased region" description="Polar residues" evidence="8">
    <location>
        <begin position="745"/>
        <end position="763"/>
    </location>
</feature>
<comment type="similarity">
    <text evidence="2 7">Belongs to the NKAIN family.</text>
</comment>
<feature type="region of interest" description="Disordered" evidence="8">
    <location>
        <begin position="745"/>
        <end position="765"/>
    </location>
</feature>
<feature type="region of interest" description="Disordered" evidence="8">
    <location>
        <begin position="554"/>
        <end position="625"/>
    </location>
</feature>
<dbReference type="KEGG" id="nvi:100117394"/>
<feature type="transmembrane region" description="Helical" evidence="7">
    <location>
        <begin position="34"/>
        <end position="55"/>
    </location>
</feature>
<evidence type="ECO:0000256" key="3">
    <source>
        <dbReference type="ARBA" id="ARBA00022475"/>
    </source>
</evidence>
<keyword evidence="3 7" id="KW-1003">Cell membrane</keyword>
<evidence type="ECO:0000313" key="10">
    <source>
        <dbReference type="Proteomes" id="UP000002358"/>
    </source>
</evidence>
<protein>
    <recommendedName>
        <fullName evidence="7">Sodium/potassium-transporting ATPase subunit beta-1-interacting protein</fullName>
        <shortName evidence="7">Na(+)/K(+)-transporting ATPase subunit beta-1-interacting protein</shortName>
    </recommendedName>
</protein>
<keyword evidence="5 7" id="KW-1133">Transmembrane helix</keyword>
<keyword evidence="4 7" id="KW-0812">Transmembrane</keyword>
<keyword evidence="10" id="KW-1185">Reference proteome</keyword>
<feature type="compositionally biased region" description="Basic residues" evidence="8">
    <location>
        <begin position="588"/>
        <end position="597"/>
    </location>
</feature>
<feature type="region of interest" description="Disordered" evidence="8">
    <location>
        <begin position="369"/>
        <end position="412"/>
    </location>
</feature>
<dbReference type="InterPro" id="IPR008516">
    <property type="entry name" value="Na/K-Atpase_Interacting"/>
</dbReference>
<feature type="compositionally biased region" description="Basic and acidic residues" evidence="8">
    <location>
        <begin position="459"/>
        <end position="470"/>
    </location>
</feature>
<dbReference type="EnsemblMetazoa" id="XM_008216874">
    <property type="protein sequence ID" value="XP_008215096"/>
    <property type="gene ID" value="LOC100117394"/>
</dbReference>
<keyword evidence="6 7" id="KW-0472">Membrane</keyword>
<dbReference type="Pfam" id="PF05640">
    <property type="entry name" value="NKAIN"/>
    <property type="match status" value="1"/>
</dbReference>
<evidence type="ECO:0000256" key="8">
    <source>
        <dbReference type="SAM" id="MobiDB-lite"/>
    </source>
</evidence>
<dbReference type="PANTHER" id="PTHR13084">
    <property type="entry name" value="T-CELL LYMPHOMA BREAKPOINT-ASSOCIATED TARGET 1-RELATED"/>
    <property type="match status" value="1"/>
</dbReference>
<dbReference type="GO" id="GO:0002028">
    <property type="term" value="P:regulation of sodium ion transport"/>
    <property type="evidence" value="ECO:0007669"/>
    <property type="project" value="UniProtKB-UniRule"/>
</dbReference>
<feature type="region of interest" description="Disordered" evidence="8">
    <location>
        <begin position="451"/>
        <end position="473"/>
    </location>
</feature>
<organism evidence="9 10">
    <name type="scientific">Nasonia vitripennis</name>
    <name type="common">Parasitic wasp</name>
    <dbReference type="NCBI Taxonomy" id="7425"/>
    <lineage>
        <taxon>Eukaryota</taxon>
        <taxon>Metazoa</taxon>
        <taxon>Ecdysozoa</taxon>
        <taxon>Arthropoda</taxon>
        <taxon>Hexapoda</taxon>
        <taxon>Insecta</taxon>
        <taxon>Pterygota</taxon>
        <taxon>Neoptera</taxon>
        <taxon>Endopterygota</taxon>
        <taxon>Hymenoptera</taxon>
        <taxon>Apocrita</taxon>
        <taxon>Proctotrupomorpha</taxon>
        <taxon>Chalcidoidea</taxon>
        <taxon>Pteromalidae</taxon>
        <taxon>Pteromalinae</taxon>
        <taxon>Nasonia</taxon>
    </lineage>
</organism>
<reference evidence="9" key="1">
    <citation type="submission" date="2021-01" db="UniProtKB">
        <authorList>
            <consortium name="EnsemblMetazoa"/>
        </authorList>
    </citation>
    <scope>IDENTIFICATION</scope>
</reference>
<dbReference type="CTD" id="37979"/>
<dbReference type="PANTHER" id="PTHR13084:SF6">
    <property type="entry name" value="SODIUM_POTASSIUM-TRANSPORTING ATPASE SUBUNIT BETA-1-INTERACTING PROTEIN"/>
    <property type="match status" value="1"/>
</dbReference>